<keyword evidence="3" id="KW-0677">Repeat</keyword>
<dbReference type="Pfam" id="PF12796">
    <property type="entry name" value="Ank_2"/>
    <property type="match status" value="3"/>
</dbReference>
<keyword evidence="5 7" id="KW-0040">ANK repeat</keyword>
<feature type="transmembrane region" description="Helical" evidence="9">
    <location>
        <begin position="642"/>
        <end position="661"/>
    </location>
</feature>
<dbReference type="InterPro" id="IPR036770">
    <property type="entry name" value="Ankyrin_rpt-contain_sf"/>
</dbReference>
<dbReference type="OMA" id="CHITESI"/>
<feature type="transmembrane region" description="Helical" evidence="9">
    <location>
        <begin position="562"/>
        <end position="584"/>
    </location>
</feature>
<dbReference type="InterPro" id="IPR002110">
    <property type="entry name" value="Ankyrin_rpt"/>
</dbReference>
<feature type="repeat" description="ANK" evidence="7">
    <location>
        <begin position="139"/>
        <end position="161"/>
    </location>
</feature>
<keyword evidence="2 9" id="KW-0812">Transmembrane</keyword>
<feature type="transmembrane region" description="Helical" evidence="9">
    <location>
        <begin position="518"/>
        <end position="542"/>
    </location>
</feature>
<comment type="subcellular location">
    <subcellularLocation>
        <location evidence="1">Membrane</location>
        <topology evidence="1">Multi-pass membrane protein</topology>
    </subcellularLocation>
</comment>
<dbReference type="Pfam" id="PF13962">
    <property type="entry name" value="PGG"/>
    <property type="match status" value="1"/>
</dbReference>
<reference evidence="11" key="2">
    <citation type="submission" date="2021-03" db="UniProtKB">
        <authorList>
            <consortium name="EnsemblPlants"/>
        </authorList>
    </citation>
    <scope>IDENTIFICATION</scope>
</reference>
<evidence type="ECO:0000256" key="4">
    <source>
        <dbReference type="ARBA" id="ARBA00022989"/>
    </source>
</evidence>
<keyword evidence="12" id="KW-1185">Reference proteome</keyword>
<feature type="repeat" description="ANK" evidence="7">
    <location>
        <begin position="91"/>
        <end position="114"/>
    </location>
</feature>
<evidence type="ECO:0000256" key="3">
    <source>
        <dbReference type="ARBA" id="ARBA00022737"/>
    </source>
</evidence>
<dbReference type="Proteomes" id="UP000596661">
    <property type="component" value="Chromosome 7"/>
</dbReference>
<feature type="transmembrane region" description="Helical" evidence="9">
    <location>
        <begin position="605"/>
        <end position="636"/>
    </location>
</feature>
<keyword evidence="4 9" id="KW-1133">Transmembrane helix</keyword>
<feature type="region of interest" description="Disordered" evidence="8">
    <location>
        <begin position="450"/>
        <end position="473"/>
    </location>
</feature>
<evidence type="ECO:0000256" key="5">
    <source>
        <dbReference type="ARBA" id="ARBA00023043"/>
    </source>
</evidence>
<dbReference type="SUPFAM" id="SSF48403">
    <property type="entry name" value="Ankyrin repeat"/>
    <property type="match status" value="1"/>
</dbReference>
<keyword evidence="6 9" id="KW-0472">Membrane</keyword>
<evidence type="ECO:0000313" key="11">
    <source>
        <dbReference type="EnsemblPlants" id="cds.evm.model.07.1476"/>
    </source>
</evidence>
<evidence type="ECO:0000259" key="10">
    <source>
        <dbReference type="Pfam" id="PF13962"/>
    </source>
</evidence>
<dbReference type="InterPro" id="IPR026961">
    <property type="entry name" value="PGG_dom"/>
</dbReference>
<dbReference type="PANTHER" id="PTHR24186">
    <property type="entry name" value="PROTEIN PHOSPHATASE 1 REGULATORY SUBUNIT"/>
    <property type="match status" value="1"/>
</dbReference>
<name>A0A803Q2S4_CANSA</name>
<proteinExistence type="predicted"/>
<reference evidence="11" key="1">
    <citation type="submission" date="2018-11" db="EMBL/GenBank/DDBJ databases">
        <authorList>
            <person name="Grassa J C."/>
        </authorList>
    </citation>
    <scope>NUCLEOTIDE SEQUENCE [LARGE SCALE GENOMIC DNA]</scope>
</reference>
<dbReference type="PANTHER" id="PTHR24186:SF50">
    <property type="entry name" value="ANKYRIN REPEAT-CONTAINING PROTEIN ITN1-LIKE ISOFORM X1"/>
    <property type="match status" value="1"/>
</dbReference>
<evidence type="ECO:0000256" key="9">
    <source>
        <dbReference type="SAM" id="Phobius"/>
    </source>
</evidence>
<evidence type="ECO:0000256" key="7">
    <source>
        <dbReference type="PROSITE-ProRule" id="PRU00023"/>
    </source>
</evidence>
<sequence length="662" mass="73415">MAGLVELLTSILMPPEERLFRFIQSITNPFFGRFDGENSVDIDNLDPLQITCGQENNVFHIAVKCGANPQAVPVQALLMLHSLLAYQPNNKGDTPLHVAARLGNESFAAVLIDHARGLAPTGHNNHDYRSLLRKVNYEKENTPLHEAVLNGYFEIAKRLIEEDPTLTCFVNKAGESPLFLAVDGGFYNIASIILDTTFPICSLLGRNGMTVMHAAVIRSCSPDRLVLSVNIANIINIIKDNDFPSFLGFVKKALGRCGSEILEKADEFGWMPHHYAANMGQSRVVKLFLEAKRCIAYSKNKQGMTALHISAKNGHIRVIRTLMEECPDIGEVLDNRDRTALHIGVEHKQVSVVNTFLNKKAFIDLINEQDNEGNTALHVAAIHGYYEIIIHLASNRKTNKRIINEMGLTAFDIIGKSTLLGPVEKAMIRLKMNKEGPLLSLQEAAMVEKNTTSDKTSEEIQSMRSQFGPKAETNDKDVKHMADMNLVVSTLIASITFQAAISMPGAGKYNTSTGMEAFKFFMAFDSLAFGCSAASMLIHFAVVVYSKLRGKACKYPIEFTMILTLLSISSSVLAFIMGTKALLYEKKSELSISGSTNHKIWDFDFPGNIAIVAFLATLFYVFLPLLMTILNCFLILVPDDGLPIFMVATKYVLLKIFRIFFK</sequence>
<dbReference type="AlphaFoldDB" id="A0A803Q2S4"/>
<dbReference type="Gene3D" id="1.25.40.20">
    <property type="entry name" value="Ankyrin repeat-containing domain"/>
    <property type="match status" value="3"/>
</dbReference>
<dbReference type="Gramene" id="evm.model.07.1476">
    <property type="protein sequence ID" value="cds.evm.model.07.1476"/>
    <property type="gene ID" value="evm.TU.07.1476"/>
</dbReference>
<feature type="transmembrane region" description="Helical" evidence="9">
    <location>
        <begin position="486"/>
        <end position="506"/>
    </location>
</feature>
<dbReference type="SMART" id="SM00248">
    <property type="entry name" value="ANK"/>
    <property type="match status" value="7"/>
</dbReference>
<organism evidence="11 12">
    <name type="scientific">Cannabis sativa</name>
    <name type="common">Hemp</name>
    <name type="synonym">Marijuana</name>
    <dbReference type="NCBI Taxonomy" id="3483"/>
    <lineage>
        <taxon>Eukaryota</taxon>
        <taxon>Viridiplantae</taxon>
        <taxon>Streptophyta</taxon>
        <taxon>Embryophyta</taxon>
        <taxon>Tracheophyta</taxon>
        <taxon>Spermatophyta</taxon>
        <taxon>Magnoliopsida</taxon>
        <taxon>eudicotyledons</taxon>
        <taxon>Gunneridae</taxon>
        <taxon>Pentapetalae</taxon>
        <taxon>rosids</taxon>
        <taxon>fabids</taxon>
        <taxon>Rosales</taxon>
        <taxon>Cannabaceae</taxon>
        <taxon>Cannabis</taxon>
    </lineage>
</organism>
<evidence type="ECO:0000256" key="8">
    <source>
        <dbReference type="SAM" id="MobiDB-lite"/>
    </source>
</evidence>
<gene>
    <name evidence="11" type="primary">LOC115723120</name>
</gene>
<evidence type="ECO:0000256" key="1">
    <source>
        <dbReference type="ARBA" id="ARBA00004141"/>
    </source>
</evidence>
<protein>
    <recommendedName>
        <fullName evidence="10">PGG domain-containing protein</fullName>
    </recommendedName>
</protein>
<dbReference type="PROSITE" id="PS50297">
    <property type="entry name" value="ANK_REP_REGION"/>
    <property type="match status" value="3"/>
</dbReference>
<dbReference type="EnsemblPlants" id="evm.model.07.1476">
    <property type="protein sequence ID" value="cds.evm.model.07.1476"/>
    <property type="gene ID" value="evm.TU.07.1476"/>
</dbReference>
<feature type="domain" description="PGG" evidence="10">
    <location>
        <begin position="476"/>
        <end position="579"/>
    </location>
</feature>
<dbReference type="GO" id="GO:0005886">
    <property type="term" value="C:plasma membrane"/>
    <property type="evidence" value="ECO:0007669"/>
    <property type="project" value="TreeGrafter"/>
</dbReference>
<evidence type="ECO:0000256" key="6">
    <source>
        <dbReference type="ARBA" id="ARBA00023136"/>
    </source>
</evidence>
<accession>A0A803Q2S4</accession>
<evidence type="ECO:0000256" key="2">
    <source>
        <dbReference type="ARBA" id="ARBA00022692"/>
    </source>
</evidence>
<dbReference type="EMBL" id="UZAU01000667">
    <property type="status" value="NOT_ANNOTATED_CDS"/>
    <property type="molecule type" value="Genomic_DNA"/>
</dbReference>
<evidence type="ECO:0000313" key="12">
    <source>
        <dbReference type="Proteomes" id="UP000596661"/>
    </source>
</evidence>
<dbReference type="PROSITE" id="PS50088">
    <property type="entry name" value="ANK_REPEAT"/>
    <property type="match status" value="4"/>
</dbReference>
<feature type="repeat" description="ANK" evidence="7">
    <location>
        <begin position="372"/>
        <end position="405"/>
    </location>
</feature>
<feature type="repeat" description="ANK" evidence="7">
    <location>
        <begin position="302"/>
        <end position="334"/>
    </location>
</feature>